<reference evidence="1 2" key="1">
    <citation type="submission" date="2021-06" db="EMBL/GenBank/DDBJ databases">
        <authorList>
            <person name="Palmer J.M."/>
        </authorList>
    </citation>
    <scope>NUCLEOTIDE SEQUENCE [LARGE SCALE GENOMIC DNA]</scope>
    <source>
        <strain evidence="1 2">CL_MEX2019</strain>
        <tissue evidence="1">Muscle</tissue>
    </source>
</reference>
<comment type="caution">
    <text evidence="1">The sequence shown here is derived from an EMBL/GenBank/DDBJ whole genome shotgun (WGS) entry which is preliminary data.</text>
</comment>
<protein>
    <submittedName>
        <fullName evidence="1">Uncharacterized protein</fullName>
    </submittedName>
</protein>
<proteinExistence type="predicted"/>
<evidence type="ECO:0000313" key="2">
    <source>
        <dbReference type="Proteomes" id="UP001352852"/>
    </source>
</evidence>
<name>A0ABU7DEV7_9TELE</name>
<evidence type="ECO:0000313" key="1">
    <source>
        <dbReference type="EMBL" id="MED6273663.1"/>
    </source>
</evidence>
<organism evidence="1 2">
    <name type="scientific">Characodon lateralis</name>
    <dbReference type="NCBI Taxonomy" id="208331"/>
    <lineage>
        <taxon>Eukaryota</taxon>
        <taxon>Metazoa</taxon>
        <taxon>Chordata</taxon>
        <taxon>Craniata</taxon>
        <taxon>Vertebrata</taxon>
        <taxon>Euteleostomi</taxon>
        <taxon>Actinopterygii</taxon>
        <taxon>Neopterygii</taxon>
        <taxon>Teleostei</taxon>
        <taxon>Neoteleostei</taxon>
        <taxon>Acanthomorphata</taxon>
        <taxon>Ovalentaria</taxon>
        <taxon>Atherinomorphae</taxon>
        <taxon>Cyprinodontiformes</taxon>
        <taxon>Goodeidae</taxon>
        <taxon>Characodon</taxon>
    </lineage>
</organism>
<sequence length="97" mass="11689">MHTYRFMATAIKHQKKKKDKKKKKKVLSLLRGWQYFSLPVIVQTLFSTLAQRRKMAAIFNLLQQYRLESYYNQFLQMGVKDERDFLDGVTDEDLYSM</sequence>
<dbReference type="Proteomes" id="UP001352852">
    <property type="component" value="Unassembled WGS sequence"/>
</dbReference>
<dbReference type="EMBL" id="JAHUTJ010025116">
    <property type="protein sequence ID" value="MED6273663.1"/>
    <property type="molecule type" value="Genomic_DNA"/>
</dbReference>
<gene>
    <name evidence="1" type="ORF">CHARACLAT_008839</name>
</gene>
<keyword evidence="2" id="KW-1185">Reference proteome</keyword>
<accession>A0ABU7DEV7</accession>
<feature type="non-terminal residue" evidence="1">
    <location>
        <position position="97"/>
    </location>
</feature>